<dbReference type="STRING" id="868131.MSWAN_1645"/>
<proteinExistence type="predicted"/>
<dbReference type="HOGENOM" id="CLU_2519807_0_0_2"/>
<protein>
    <submittedName>
        <fullName evidence="1">Uncharacterized protein</fullName>
    </submittedName>
</protein>
<reference evidence="1 2" key="1">
    <citation type="journal article" date="2014" name="Int. J. Syst. Evol. Microbiol.">
        <title>Methanobacterium paludis sp. nov. and a novel strain of Methanobacterium lacus isolated from northern peatlands.</title>
        <authorList>
            <person name="Cadillo-Quiroz H."/>
            <person name="Brauer S.L."/>
            <person name="Goodson N."/>
            <person name="Yavitt J.B."/>
            <person name="Zinder S.H."/>
        </authorList>
    </citation>
    <scope>NUCLEOTIDE SEQUENCE [LARGE SCALE GENOMIC DNA]</scope>
    <source>
        <strain evidence="2">DSM 25820 / JCM 18151 / SWAN1</strain>
    </source>
</reference>
<gene>
    <name evidence="1" type="ordered locus">MSWAN_1645</name>
</gene>
<keyword evidence="2" id="KW-1185">Reference proteome</keyword>
<dbReference type="KEGG" id="mew:MSWAN_1645"/>
<dbReference type="EMBL" id="CP002772">
    <property type="protein sequence ID" value="AEG18656.1"/>
    <property type="molecule type" value="Genomic_DNA"/>
</dbReference>
<sequence>MVIMMCTDKEILQKFNIIEEYIHEEHPHCEVQRAKGAHELIIKEPLPCEGVEVYQDYKGLAATLKNHFNCIKVEEKPGLILITI</sequence>
<evidence type="ECO:0000313" key="2">
    <source>
        <dbReference type="Proteomes" id="UP000009231"/>
    </source>
</evidence>
<name>F6D2S7_METPW</name>
<dbReference type="Proteomes" id="UP000009231">
    <property type="component" value="Chromosome"/>
</dbReference>
<accession>F6D2S7</accession>
<dbReference type="AlphaFoldDB" id="F6D2S7"/>
<organism evidence="1 2">
    <name type="scientific">Methanobacterium paludis (strain DSM 25820 / JCM 18151 / SWAN1)</name>
    <dbReference type="NCBI Taxonomy" id="868131"/>
    <lineage>
        <taxon>Archaea</taxon>
        <taxon>Methanobacteriati</taxon>
        <taxon>Methanobacteriota</taxon>
        <taxon>Methanomada group</taxon>
        <taxon>Methanobacteria</taxon>
        <taxon>Methanobacteriales</taxon>
        <taxon>Methanobacteriaceae</taxon>
        <taxon>Methanobacterium</taxon>
    </lineage>
</organism>
<evidence type="ECO:0000313" key="1">
    <source>
        <dbReference type="EMBL" id="AEG18656.1"/>
    </source>
</evidence>